<reference evidence="1 2" key="1">
    <citation type="submission" date="2018-02" db="EMBL/GenBank/DDBJ databases">
        <title>Draft genome of wild Prunus yedoensis var. nudiflora.</title>
        <authorList>
            <person name="Baek S."/>
            <person name="Kim J.-H."/>
            <person name="Choi K."/>
            <person name="Kim G.-B."/>
            <person name="Cho A."/>
            <person name="Jang H."/>
            <person name="Shin C.-H."/>
            <person name="Yu H.-J."/>
            <person name="Mun J.-H."/>
        </authorList>
    </citation>
    <scope>NUCLEOTIDE SEQUENCE [LARGE SCALE GENOMIC DNA]</scope>
    <source>
        <strain evidence="2">cv. Jeju island</strain>
        <tissue evidence="1">Leaf</tissue>
    </source>
</reference>
<keyword evidence="2" id="KW-1185">Reference proteome</keyword>
<dbReference type="Proteomes" id="UP000250321">
    <property type="component" value="Unassembled WGS sequence"/>
</dbReference>
<sequence>MEAFSCWLGSRSNQQTDWSFQRKSRYDVVPFKFGEKSSQTLSSTGYQNMAFKAYNGNGLISIT</sequence>
<dbReference type="EMBL" id="PJQY01003382">
    <property type="protein sequence ID" value="PQM37885.1"/>
    <property type="molecule type" value="Genomic_DNA"/>
</dbReference>
<evidence type="ECO:0000313" key="1">
    <source>
        <dbReference type="EMBL" id="PQM37885.1"/>
    </source>
</evidence>
<evidence type="ECO:0000313" key="2">
    <source>
        <dbReference type="Proteomes" id="UP000250321"/>
    </source>
</evidence>
<accession>A0A314UK82</accession>
<organism evidence="1 2">
    <name type="scientific">Prunus yedoensis var. nudiflora</name>
    <dbReference type="NCBI Taxonomy" id="2094558"/>
    <lineage>
        <taxon>Eukaryota</taxon>
        <taxon>Viridiplantae</taxon>
        <taxon>Streptophyta</taxon>
        <taxon>Embryophyta</taxon>
        <taxon>Tracheophyta</taxon>
        <taxon>Spermatophyta</taxon>
        <taxon>Magnoliopsida</taxon>
        <taxon>eudicotyledons</taxon>
        <taxon>Gunneridae</taxon>
        <taxon>Pentapetalae</taxon>
        <taxon>rosids</taxon>
        <taxon>fabids</taxon>
        <taxon>Rosales</taxon>
        <taxon>Rosaceae</taxon>
        <taxon>Amygdaloideae</taxon>
        <taxon>Amygdaleae</taxon>
        <taxon>Prunus</taxon>
    </lineage>
</organism>
<gene>
    <name evidence="1" type="ORF">Pyn_00085</name>
</gene>
<comment type="caution">
    <text evidence="1">The sequence shown here is derived from an EMBL/GenBank/DDBJ whole genome shotgun (WGS) entry which is preliminary data.</text>
</comment>
<dbReference type="OrthoDB" id="2418081at2759"/>
<name>A0A314UK82_PRUYE</name>
<proteinExistence type="predicted"/>
<dbReference type="AlphaFoldDB" id="A0A314UK82"/>
<protein>
    <submittedName>
        <fullName evidence="1">Uncharacterized protein</fullName>
    </submittedName>
</protein>